<name>A0A2P2R3P5_RHIMU</name>
<reference evidence="1" key="1">
    <citation type="submission" date="2018-02" db="EMBL/GenBank/DDBJ databases">
        <title>Rhizophora mucronata_Transcriptome.</title>
        <authorList>
            <person name="Meera S.P."/>
            <person name="Sreeshan A."/>
            <person name="Augustine A."/>
        </authorList>
    </citation>
    <scope>NUCLEOTIDE SEQUENCE</scope>
    <source>
        <tissue evidence="1">Leaf</tissue>
    </source>
</reference>
<evidence type="ECO:0000313" key="1">
    <source>
        <dbReference type="EMBL" id="MBX73838.1"/>
    </source>
</evidence>
<dbReference type="AlphaFoldDB" id="A0A2P2R3P5"/>
<organism evidence="1">
    <name type="scientific">Rhizophora mucronata</name>
    <name type="common">Asiatic mangrove</name>
    <dbReference type="NCBI Taxonomy" id="61149"/>
    <lineage>
        <taxon>Eukaryota</taxon>
        <taxon>Viridiplantae</taxon>
        <taxon>Streptophyta</taxon>
        <taxon>Embryophyta</taxon>
        <taxon>Tracheophyta</taxon>
        <taxon>Spermatophyta</taxon>
        <taxon>Magnoliopsida</taxon>
        <taxon>eudicotyledons</taxon>
        <taxon>Gunneridae</taxon>
        <taxon>Pentapetalae</taxon>
        <taxon>rosids</taxon>
        <taxon>fabids</taxon>
        <taxon>Malpighiales</taxon>
        <taxon>Rhizophoraceae</taxon>
        <taxon>Rhizophora</taxon>
    </lineage>
</organism>
<protein>
    <submittedName>
        <fullName evidence="1">Uncharacterized protein</fullName>
    </submittedName>
</protein>
<proteinExistence type="predicted"/>
<accession>A0A2P2R3P5</accession>
<sequence length="42" mass="4743">MKEIALFNPGPNTVKHGRTPSPFFFLFSIKHGSICTFNLIFS</sequence>
<dbReference type="EMBL" id="GGEC01093354">
    <property type="protein sequence ID" value="MBX73838.1"/>
    <property type="molecule type" value="Transcribed_RNA"/>
</dbReference>